<gene>
    <name evidence="1" type="ORF">GCM10025862_01410</name>
</gene>
<comment type="caution">
    <text evidence="1">The sequence shown here is derived from an EMBL/GenBank/DDBJ whole genome shotgun (WGS) entry which is preliminary data.</text>
</comment>
<organism evidence="1 2">
    <name type="scientific">Arsenicicoccus piscis</name>
    <dbReference type="NCBI Taxonomy" id="673954"/>
    <lineage>
        <taxon>Bacteria</taxon>
        <taxon>Bacillati</taxon>
        <taxon>Actinomycetota</taxon>
        <taxon>Actinomycetes</taxon>
        <taxon>Micrococcales</taxon>
        <taxon>Intrasporangiaceae</taxon>
        <taxon>Arsenicicoccus</taxon>
    </lineage>
</organism>
<sequence>MPRNLTGKKLELPVKRILGGAPLEQVASRDALAVPTSLDPVVDLAKELGR</sequence>
<dbReference type="Proteomes" id="UP001157109">
    <property type="component" value="Unassembled WGS sequence"/>
</dbReference>
<reference evidence="2" key="1">
    <citation type="journal article" date="2019" name="Int. J. Syst. Evol. Microbiol.">
        <title>The Global Catalogue of Microorganisms (GCM) 10K type strain sequencing project: providing services to taxonomists for standard genome sequencing and annotation.</title>
        <authorList>
            <consortium name="The Broad Institute Genomics Platform"/>
            <consortium name="The Broad Institute Genome Sequencing Center for Infectious Disease"/>
            <person name="Wu L."/>
            <person name="Ma J."/>
        </authorList>
    </citation>
    <scope>NUCLEOTIDE SEQUENCE [LARGE SCALE GENOMIC DNA]</scope>
    <source>
        <strain evidence="2">NBRC 105830</strain>
    </source>
</reference>
<protein>
    <submittedName>
        <fullName evidence="1">Uncharacterized protein</fullName>
    </submittedName>
</protein>
<dbReference type="EMBL" id="BSUJ01000001">
    <property type="protein sequence ID" value="GMA18120.1"/>
    <property type="molecule type" value="Genomic_DNA"/>
</dbReference>
<proteinExistence type="predicted"/>
<accession>A0ABQ6HKJ3</accession>
<keyword evidence="2" id="KW-1185">Reference proteome</keyword>
<evidence type="ECO:0000313" key="1">
    <source>
        <dbReference type="EMBL" id="GMA18120.1"/>
    </source>
</evidence>
<name>A0ABQ6HKJ3_9MICO</name>
<dbReference type="RefSeq" id="WP_284283356.1">
    <property type="nucleotide sequence ID" value="NZ_BSUJ01000001.1"/>
</dbReference>
<evidence type="ECO:0000313" key="2">
    <source>
        <dbReference type="Proteomes" id="UP001157109"/>
    </source>
</evidence>